<dbReference type="InterPro" id="IPR003591">
    <property type="entry name" value="Leu-rich_rpt_typical-subtyp"/>
</dbReference>
<dbReference type="PANTHER" id="PTHR27008">
    <property type="entry name" value="OS04G0122200 PROTEIN"/>
    <property type="match status" value="1"/>
</dbReference>
<evidence type="ECO:0000256" key="15">
    <source>
        <dbReference type="ARBA" id="ARBA00023136"/>
    </source>
</evidence>
<keyword evidence="11 17" id="KW-0547">Nucleotide-binding</keyword>
<keyword evidence="10" id="KW-0677">Repeat</keyword>
<sequence>MACSFFSIEAFLVLTLLIHMNADVLSSSVETDHLALLEIKSTITDDPQGVFKSWNDSFPFCLWQGVTCSCRHQRVTRLNLTSKGLVGSLSPYLGNLSFLTYLTLDDSQLHGSIPSEITRLYRLQRLSLQNNSFTGEIPANMSSCSRLSVVRLSFNMLSRKISNTFSSMPMIKTLSLSKNYLTGGIPPTIGNLTTLEILGLDYCPLGGTIPYSFIKLQNLRKVSLGECGLTGAFPSFLFNLSMLEHITVTANQLHGSLPSNLCFTQPHLQILELGLNHFNGFLPPSMSNCSELEIISVGPNDFTGNIAIDFGQLQSLSLVFLGSNHFESNGPDGLNFLDSLSNCANNFIATIPESLGKLQNLQDLYLDRNAFSGSFPRSIGNLSLLTQLELGNNKFEGTIGSCKKLTYLSVHTNNLEGTIPKELFQLSSLSIKLDLSPNNLSGLLPPEIGNLKALGSLDLSQNLLSSEVPSSLSSCTSLEILNLSSNLFDGPMLEALSSLKGLLHVNMSHNNLSGNIPTNLRQIPFKQLDLSYNNFDGEVPVEGVFANRSAISVIGTNRLCGGIPELNLTKCTITTSDSKRDRKLSTRVVIAISLSSTIAGLALVSFMLFYFCIKKKVGKAPDTLSIKSFEKISYGNLFKATEGFSSEHLIGTGSFASVYKGSLEENGLIVAIKVITSCSSADYQGNDFKALVYDFMPKGSLESWLHSIDHTLDLSHRINIIKDVACALDYLHCQCGNIVVHCDLKPSNILLDDDWLLMSEILVLQKFLPLMKFLMQTIVAQVLSEEPSEYGFGNEVSTSGDIYSYGILLLEMLTGKKPVDPMFEEGLSLHSYARSALADGYVLQIVDRILLNENVNENSLISLMKIGVQCSSESPQDRMNIGTIIHDLFSLTFTTRCP</sequence>
<dbReference type="InterPro" id="IPR032675">
    <property type="entry name" value="LRR_dom_sf"/>
</dbReference>
<dbReference type="SUPFAM" id="SSF52058">
    <property type="entry name" value="L domain-like"/>
    <property type="match status" value="2"/>
</dbReference>
<proteinExistence type="inferred from homology"/>
<dbReference type="InterPro" id="IPR011009">
    <property type="entry name" value="Kinase-like_dom_sf"/>
</dbReference>
<dbReference type="OrthoDB" id="676979at2759"/>
<dbReference type="InterPro" id="IPR017441">
    <property type="entry name" value="Protein_kinase_ATP_BS"/>
</dbReference>
<reference evidence="21 22" key="1">
    <citation type="journal article" date="2018" name="Mol. Plant">
        <title>The genome of Artemisia annua provides insight into the evolution of Asteraceae family and artemisinin biosynthesis.</title>
        <authorList>
            <person name="Shen Q."/>
            <person name="Zhang L."/>
            <person name="Liao Z."/>
            <person name="Wang S."/>
            <person name="Yan T."/>
            <person name="Shi P."/>
            <person name="Liu M."/>
            <person name="Fu X."/>
            <person name="Pan Q."/>
            <person name="Wang Y."/>
            <person name="Lv Z."/>
            <person name="Lu X."/>
            <person name="Zhang F."/>
            <person name="Jiang W."/>
            <person name="Ma Y."/>
            <person name="Chen M."/>
            <person name="Hao X."/>
            <person name="Li L."/>
            <person name="Tang Y."/>
            <person name="Lv G."/>
            <person name="Zhou Y."/>
            <person name="Sun X."/>
            <person name="Brodelius P.E."/>
            <person name="Rose J.K.C."/>
            <person name="Tang K."/>
        </authorList>
    </citation>
    <scope>NUCLEOTIDE SEQUENCE [LARGE SCALE GENOMIC DNA]</scope>
    <source>
        <strain evidence="22">cv. Huhao1</strain>
        <tissue evidence="21">Leaf</tissue>
    </source>
</reference>
<dbReference type="GO" id="GO:0005886">
    <property type="term" value="C:plasma membrane"/>
    <property type="evidence" value="ECO:0007669"/>
    <property type="project" value="UniProtKB-SubCell"/>
</dbReference>
<dbReference type="SMART" id="SM00220">
    <property type="entry name" value="S_TKc"/>
    <property type="match status" value="1"/>
</dbReference>
<evidence type="ECO:0000256" key="16">
    <source>
        <dbReference type="ARBA" id="ARBA00023180"/>
    </source>
</evidence>
<dbReference type="Gene3D" id="1.10.510.10">
    <property type="entry name" value="Transferase(Phosphotransferase) domain 1"/>
    <property type="match status" value="1"/>
</dbReference>
<dbReference type="Pfam" id="PF08263">
    <property type="entry name" value="LRRNT_2"/>
    <property type="match status" value="1"/>
</dbReference>
<evidence type="ECO:0000259" key="20">
    <source>
        <dbReference type="PROSITE" id="PS50011"/>
    </source>
</evidence>
<dbReference type="Pfam" id="PF00069">
    <property type="entry name" value="Pkinase"/>
    <property type="match status" value="1"/>
</dbReference>
<keyword evidence="7" id="KW-0808">Transferase</keyword>
<dbReference type="Pfam" id="PF00560">
    <property type="entry name" value="LRR_1"/>
    <property type="match status" value="5"/>
</dbReference>
<dbReference type="SUPFAM" id="SSF56112">
    <property type="entry name" value="Protein kinase-like (PK-like)"/>
    <property type="match status" value="1"/>
</dbReference>
<organism evidence="21 22">
    <name type="scientific">Artemisia annua</name>
    <name type="common">Sweet wormwood</name>
    <dbReference type="NCBI Taxonomy" id="35608"/>
    <lineage>
        <taxon>Eukaryota</taxon>
        <taxon>Viridiplantae</taxon>
        <taxon>Streptophyta</taxon>
        <taxon>Embryophyta</taxon>
        <taxon>Tracheophyta</taxon>
        <taxon>Spermatophyta</taxon>
        <taxon>Magnoliopsida</taxon>
        <taxon>eudicotyledons</taxon>
        <taxon>Gunneridae</taxon>
        <taxon>Pentapetalae</taxon>
        <taxon>asterids</taxon>
        <taxon>campanulids</taxon>
        <taxon>Asterales</taxon>
        <taxon>Asteraceae</taxon>
        <taxon>Asteroideae</taxon>
        <taxon>Anthemideae</taxon>
        <taxon>Artemisiinae</taxon>
        <taxon>Artemisia</taxon>
    </lineage>
</organism>
<dbReference type="GO" id="GO:0005524">
    <property type="term" value="F:ATP binding"/>
    <property type="evidence" value="ECO:0007669"/>
    <property type="project" value="UniProtKB-UniRule"/>
</dbReference>
<dbReference type="InterPro" id="IPR000719">
    <property type="entry name" value="Prot_kinase_dom"/>
</dbReference>
<feature type="domain" description="Protein kinase" evidence="20">
    <location>
        <begin position="595"/>
        <end position="889"/>
    </location>
</feature>
<evidence type="ECO:0000313" key="21">
    <source>
        <dbReference type="EMBL" id="PWA78009.1"/>
    </source>
</evidence>
<evidence type="ECO:0000256" key="14">
    <source>
        <dbReference type="ARBA" id="ARBA00022989"/>
    </source>
</evidence>
<dbReference type="PROSITE" id="PS00107">
    <property type="entry name" value="PROTEIN_KINASE_ATP"/>
    <property type="match status" value="1"/>
</dbReference>
<evidence type="ECO:0000256" key="4">
    <source>
        <dbReference type="ARBA" id="ARBA00022475"/>
    </source>
</evidence>
<feature type="transmembrane region" description="Helical" evidence="18">
    <location>
        <begin position="588"/>
        <end position="613"/>
    </location>
</feature>
<evidence type="ECO:0000256" key="13">
    <source>
        <dbReference type="ARBA" id="ARBA00022840"/>
    </source>
</evidence>
<dbReference type="Gene3D" id="3.80.10.10">
    <property type="entry name" value="Ribonuclease Inhibitor"/>
    <property type="match status" value="2"/>
</dbReference>
<evidence type="ECO:0000313" key="22">
    <source>
        <dbReference type="Proteomes" id="UP000245207"/>
    </source>
</evidence>
<evidence type="ECO:0000256" key="19">
    <source>
        <dbReference type="SAM" id="SignalP"/>
    </source>
</evidence>
<dbReference type="Proteomes" id="UP000245207">
    <property type="component" value="Unassembled WGS sequence"/>
</dbReference>
<keyword evidence="22" id="KW-1185">Reference proteome</keyword>
<evidence type="ECO:0000256" key="5">
    <source>
        <dbReference type="ARBA" id="ARBA00022527"/>
    </source>
</evidence>
<dbReference type="FunFam" id="3.80.10.10:FF:000288">
    <property type="entry name" value="LRR receptor-like serine/threonine-protein kinase EFR"/>
    <property type="match status" value="1"/>
</dbReference>
<evidence type="ECO:0000256" key="6">
    <source>
        <dbReference type="ARBA" id="ARBA00022614"/>
    </source>
</evidence>
<gene>
    <name evidence="21" type="ORF">CTI12_AA215640</name>
</gene>
<dbReference type="InterPro" id="IPR013210">
    <property type="entry name" value="LRR_N_plant-typ"/>
</dbReference>
<keyword evidence="8 18" id="KW-0812">Transmembrane</keyword>
<evidence type="ECO:0000256" key="17">
    <source>
        <dbReference type="PROSITE-ProRule" id="PRU10141"/>
    </source>
</evidence>
<feature type="signal peptide" evidence="19">
    <location>
        <begin position="1"/>
        <end position="26"/>
    </location>
</feature>
<comment type="similarity">
    <text evidence="2">Belongs to the protein kinase superfamily. Ser/Thr protein kinase family.</text>
</comment>
<keyword evidence="5" id="KW-0723">Serine/threonine-protein kinase</keyword>
<keyword evidence="15 18" id="KW-0472">Membrane</keyword>
<dbReference type="PROSITE" id="PS00108">
    <property type="entry name" value="PROTEIN_KINASE_ST"/>
    <property type="match status" value="1"/>
</dbReference>
<keyword evidence="6" id="KW-0433">Leucine-rich repeat</keyword>
<dbReference type="STRING" id="35608.A0A2U1NWX9"/>
<dbReference type="EC" id="2.7.11.1" evidence="3"/>
<evidence type="ECO:0000256" key="2">
    <source>
        <dbReference type="ARBA" id="ARBA00008684"/>
    </source>
</evidence>
<evidence type="ECO:0000256" key="3">
    <source>
        <dbReference type="ARBA" id="ARBA00012513"/>
    </source>
</evidence>
<dbReference type="InterPro" id="IPR051809">
    <property type="entry name" value="Plant_receptor-like_S/T_kinase"/>
</dbReference>
<evidence type="ECO:0000256" key="10">
    <source>
        <dbReference type="ARBA" id="ARBA00022737"/>
    </source>
</evidence>
<evidence type="ECO:0000256" key="11">
    <source>
        <dbReference type="ARBA" id="ARBA00022741"/>
    </source>
</evidence>
<comment type="subcellular location">
    <subcellularLocation>
        <location evidence="1">Cell membrane</location>
        <topology evidence="1">Single-pass membrane protein</topology>
    </subcellularLocation>
</comment>
<protein>
    <recommendedName>
        <fullName evidence="3">non-specific serine/threonine protein kinase</fullName>
        <ecNumber evidence="3">2.7.11.1</ecNumber>
    </recommendedName>
</protein>
<comment type="caution">
    <text evidence="21">The sequence shown here is derived from an EMBL/GenBank/DDBJ whole genome shotgun (WGS) entry which is preliminary data.</text>
</comment>
<dbReference type="PANTHER" id="PTHR27008:SF596">
    <property type="entry name" value="OS02G0215500 PROTEIN"/>
    <property type="match status" value="1"/>
</dbReference>
<keyword evidence="14 18" id="KW-1133">Transmembrane helix</keyword>
<evidence type="ECO:0000256" key="7">
    <source>
        <dbReference type="ARBA" id="ARBA00022679"/>
    </source>
</evidence>
<keyword evidence="12" id="KW-0418">Kinase</keyword>
<evidence type="ECO:0000256" key="8">
    <source>
        <dbReference type="ARBA" id="ARBA00022692"/>
    </source>
</evidence>
<dbReference type="SMART" id="SM00369">
    <property type="entry name" value="LRR_TYP"/>
    <property type="match status" value="4"/>
</dbReference>
<dbReference type="EMBL" id="PKPP01002048">
    <property type="protein sequence ID" value="PWA78009.1"/>
    <property type="molecule type" value="Genomic_DNA"/>
</dbReference>
<keyword evidence="4" id="KW-1003">Cell membrane</keyword>
<keyword evidence="13 17" id="KW-0067">ATP-binding</keyword>
<dbReference type="GO" id="GO:0051707">
    <property type="term" value="P:response to other organism"/>
    <property type="evidence" value="ECO:0007669"/>
    <property type="project" value="UniProtKB-ARBA"/>
</dbReference>
<evidence type="ECO:0000256" key="18">
    <source>
        <dbReference type="SAM" id="Phobius"/>
    </source>
</evidence>
<dbReference type="Gene3D" id="3.30.200.20">
    <property type="entry name" value="Phosphorylase Kinase, domain 1"/>
    <property type="match status" value="1"/>
</dbReference>
<keyword evidence="9 19" id="KW-0732">Signal</keyword>
<dbReference type="PROSITE" id="PS50011">
    <property type="entry name" value="PROTEIN_KINASE_DOM"/>
    <property type="match status" value="1"/>
</dbReference>
<evidence type="ECO:0000256" key="1">
    <source>
        <dbReference type="ARBA" id="ARBA00004162"/>
    </source>
</evidence>
<feature type="chain" id="PRO_5015520345" description="non-specific serine/threonine protein kinase" evidence="19">
    <location>
        <begin position="27"/>
        <end position="898"/>
    </location>
</feature>
<feature type="binding site" evidence="17">
    <location>
        <position position="673"/>
    </location>
    <ligand>
        <name>ATP</name>
        <dbReference type="ChEBI" id="CHEBI:30616"/>
    </ligand>
</feature>
<dbReference type="GO" id="GO:0006952">
    <property type="term" value="P:defense response"/>
    <property type="evidence" value="ECO:0007669"/>
    <property type="project" value="UniProtKB-ARBA"/>
</dbReference>
<accession>A0A2U1NWX9</accession>
<name>A0A2U1NWX9_ARTAN</name>
<keyword evidence="16" id="KW-0325">Glycoprotein</keyword>
<dbReference type="FunFam" id="3.80.10.10:FF:000095">
    <property type="entry name" value="LRR receptor-like serine/threonine-protein kinase GSO1"/>
    <property type="match status" value="1"/>
</dbReference>
<evidence type="ECO:0000256" key="12">
    <source>
        <dbReference type="ARBA" id="ARBA00022777"/>
    </source>
</evidence>
<dbReference type="InterPro" id="IPR008271">
    <property type="entry name" value="Ser/Thr_kinase_AS"/>
</dbReference>
<dbReference type="AlphaFoldDB" id="A0A2U1NWX9"/>
<evidence type="ECO:0000256" key="9">
    <source>
        <dbReference type="ARBA" id="ARBA00022729"/>
    </source>
</evidence>
<dbReference type="InterPro" id="IPR001611">
    <property type="entry name" value="Leu-rich_rpt"/>
</dbReference>
<dbReference type="GO" id="GO:0004674">
    <property type="term" value="F:protein serine/threonine kinase activity"/>
    <property type="evidence" value="ECO:0007669"/>
    <property type="project" value="UniProtKB-KW"/>
</dbReference>